<organism evidence="2 3">
    <name type="scientific">Elsinoe batatas</name>
    <dbReference type="NCBI Taxonomy" id="2601811"/>
    <lineage>
        <taxon>Eukaryota</taxon>
        <taxon>Fungi</taxon>
        <taxon>Dikarya</taxon>
        <taxon>Ascomycota</taxon>
        <taxon>Pezizomycotina</taxon>
        <taxon>Dothideomycetes</taxon>
        <taxon>Dothideomycetidae</taxon>
        <taxon>Myriangiales</taxon>
        <taxon>Elsinoaceae</taxon>
        <taxon>Elsinoe</taxon>
    </lineage>
</organism>
<evidence type="ECO:0000313" key="3">
    <source>
        <dbReference type="Proteomes" id="UP000809789"/>
    </source>
</evidence>
<sequence>MLRFPDLPAELRHAIWQAALPEHLYPGIYRWHTGLWSWDLIPEGDPEYSAQFPDSVRQTFHWRDFRGPSFDAPMLFVNHESRSIFLSELRKLKVTLVQVENDSSRRWRRLFSLERDVMFVASDDSQEFGEEAEKIAWAHFMDRSSGKTPIRFTIAVSESLIRDRGVDALSEVLADDFGVWPWAIYVVRMQDAQASIDTASASGAALQVANISNWFIHWSVKARTMETRGPASEDATRLLDDIRAICNDPYIYHDSHCDLEIRTAEVVMK</sequence>
<name>A0A8K0L990_9PEZI</name>
<dbReference type="Proteomes" id="UP000809789">
    <property type="component" value="Unassembled WGS sequence"/>
</dbReference>
<dbReference type="InterPro" id="IPR045518">
    <property type="entry name" value="2EXR"/>
</dbReference>
<reference evidence="2" key="1">
    <citation type="submission" date="2021-07" db="EMBL/GenBank/DDBJ databases">
        <title>Elsinoe batatas strain:CRI-CJ2 Genome sequencing and assembly.</title>
        <authorList>
            <person name="Huang L."/>
        </authorList>
    </citation>
    <scope>NUCLEOTIDE SEQUENCE</scope>
    <source>
        <strain evidence="2">CRI-CJ2</strain>
    </source>
</reference>
<keyword evidence="3" id="KW-1185">Reference proteome</keyword>
<protein>
    <recommendedName>
        <fullName evidence="1">2EXR domain-containing protein</fullName>
    </recommendedName>
</protein>
<feature type="domain" description="2EXR" evidence="1">
    <location>
        <begin position="3"/>
        <end position="117"/>
    </location>
</feature>
<comment type="caution">
    <text evidence="2">The sequence shown here is derived from an EMBL/GenBank/DDBJ whole genome shotgun (WGS) entry which is preliminary data.</text>
</comment>
<gene>
    <name evidence="2" type="ORF">KVT40_000255</name>
</gene>
<accession>A0A8K0L990</accession>
<dbReference type="EMBL" id="JAESVG020000001">
    <property type="protein sequence ID" value="KAG8631115.1"/>
    <property type="molecule type" value="Genomic_DNA"/>
</dbReference>
<dbReference type="OrthoDB" id="3546385at2759"/>
<evidence type="ECO:0000313" key="2">
    <source>
        <dbReference type="EMBL" id="KAG8631115.1"/>
    </source>
</evidence>
<evidence type="ECO:0000259" key="1">
    <source>
        <dbReference type="Pfam" id="PF20150"/>
    </source>
</evidence>
<proteinExistence type="predicted"/>
<dbReference type="AlphaFoldDB" id="A0A8K0L990"/>
<dbReference type="Pfam" id="PF20150">
    <property type="entry name" value="2EXR"/>
    <property type="match status" value="1"/>
</dbReference>